<reference evidence="2 3" key="1">
    <citation type="journal article" date="2023" name="Sci. Data">
        <title>Genome assembly of the Korean intertidal mud-creeper Batillaria attramentaria.</title>
        <authorList>
            <person name="Patra A.K."/>
            <person name="Ho P.T."/>
            <person name="Jun S."/>
            <person name="Lee S.J."/>
            <person name="Kim Y."/>
            <person name="Won Y.J."/>
        </authorList>
    </citation>
    <scope>NUCLEOTIDE SEQUENCE [LARGE SCALE GENOMIC DNA]</scope>
    <source>
        <strain evidence="2">Wonlab-2016</strain>
    </source>
</reference>
<dbReference type="Proteomes" id="UP001519460">
    <property type="component" value="Unassembled WGS sequence"/>
</dbReference>
<gene>
    <name evidence="2" type="ORF">BaRGS_00000904</name>
</gene>
<organism evidence="2 3">
    <name type="scientific">Batillaria attramentaria</name>
    <dbReference type="NCBI Taxonomy" id="370345"/>
    <lineage>
        <taxon>Eukaryota</taxon>
        <taxon>Metazoa</taxon>
        <taxon>Spiralia</taxon>
        <taxon>Lophotrochozoa</taxon>
        <taxon>Mollusca</taxon>
        <taxon>Gastropoda</taxon>
        <taxon>Caenogastropoda</taxon>
        <taxon>Sorbeoconcha</taxon>
        <taxon>Cerithioidea</taxon>
        <taxon>Batillariidae</taxon>
        <taxon>Batillaria</taxon>
    </lineage>
</organism>
<dbReference type="EMBL" id="JACVVK020000003">
    <property type="protein sequence ID" value="KAK7507939.1"/>
    <property type="molecule type" value="Genomic_DNA"/>
</dbReference>
<keyword evidence="3" id="KW-1185">Reference proteome</keyword>
<accession>A0ABD0M925</accession>
<proteinExistence type="predicted"/>
<feature type="compositionally biased region" description="Polar residues" evidence="1">
    <location>
        <begin position="1"/>
        <end position="13"/>
    </location>
</feature>
<feature type="region of interest" description="Disordered" evidence="1">
    <location>
        <begin position="1"/>
        <end position="36"/>
    </location>
</feature>
<sequence length="100" mass="11083">MTMTGRHINTTRTIQHKPAGEDEEGAGPPPAAPPRLLATLQPLNRRGIRRSLSLQASLMLHEKTLHAKAKVNQLTKHSSQSKIQSKTRSQSLDTVEEKLE</sequence>
<feature type="compositionally biased region" description="Polar residues" evidence="1">
    <location>
        <begin position="72"/>
        <end position="93"/>
    </location>
</feature>
<feature type="region of interest" description="Disordered" evidence="1">
    <location>
        <begin position="71"/>
        <end position="100"/>
    </location>
</feature>
<comment type="caution">
    <text evidence="2">The sequence shown here is derived from an EMBL/GenBank/DDBJ whole genome shotgun (WGS) entry which is preliminary data.</text>
</comment>
<dbReference type="AlphaFoldDB" id="A0ABD0M925"/>
<evidence type="ECO:0000313" key="2">
    <source>
        <dbReference type="EMBL" id="KAK7507939.1"/>
    </source>
</evidence>
<evidence type="ECO:0000313" key="3">
    <source>
        <dbReference type="Proteomes" id="UP001519460"/>
    </source>
</evidence>
<protein>
    <submittedName>
        <fullName evidence="2">Uncharacterized protein</fullName>
    </submittedName>
</protein>
<name>A0ABD0M925_9CAEN</name>
<evidence type="ECO:0000256" key="1">
    <source>
        <dbReference type="SAM" id="MobiDB-lite"/>
    </source>
</evidence>